<feature type="domain" description="AAR2 N-terminal" evidence="3">
    <location>
        <begin position="15"/>
        <end position="155"/>
    </location>
</feature>
<dbReference type="InterPro" id="IPR038516">
    <property type="entry name" value="AAR2_N_sf"/>
</dbReference>
<accession>A0A507FQA7</accession>
<protein>
    <recommendedName>
        <fullName evidence="6">Protein AAR2 homolog</fullName>
    </recommendedName>
</protein>
<dbReference type="AlphaFoldDB" id="A0A507FQA7"/>
<gene>
    <name evidence="4" type="ORF">CcCBS67573_g00911</name>
</gene>
<evidence type="ECO:0008006" key="6">
    <source>
        <dbReference type="Google" id="ProtNLM"/>
    </source>
</evidence>
<dbReference type="Proteomes" id="UP000320333">
    <property type="component" value="Unassembled WGS sequence"/>
</dbReference>
<proteinExistence type="inferred from homology"/>
<evidence type="ECO:0000259" key="3">
    <source>
        <dbReference type="Pfam" id="PF20981"/>
    </source>
</evidence>
<organism evidence="4 5">
    <name type="scientific">Chytriomyces confervae</name>
    <dbReference type="NCBI Taxonomy" id="246404"/>
    <lineage>
        <taxon>Eukaryota</taxon>
        <taxon>Fungi</taxon>
        <taxon>Fungi incertae sedis</taxon>
        <taxon>Chytridiomycota</taxon>
        <taxon>Chytridiomycota incertae sedis</taxon>
        <taxon>Chytridiomycetes</taxon>
        <taxon>Chytridiales</taxon>
        <taxon>Chytriomycetaceae</taxon>
        <taxon>Chytriomyces</taxon>
    </lineage>
</organism>
<evidence type="ECO:0000259" key="2">
    <source>
        <dbReference type="Pfam" id="PF05282"/>
    </source>
</evidence>
<dbReference type="InterPro" id="IPR033648">
    <property type="entry name" value="AAR2_C"/>
</dbReference>
<dbReference type="InterPro" id="IPR038514">
    <property type="entry name" value="AAR2_C_sf"/>
</dbReference>
<evidence type="ECO:0000313" key="4">
    <source>
        <dbReference type="EMBL" id="TPX77765.1"/>
    </source>
</evidence>
<dbReference type="InterPro" id="IPR033647">
    <property type="entry name" value="Aar2_N"/>
</dbReference>
<comment type="similarity">
    <text evidence="1">Belongs to the AAR2 family.</text>
</comment>
<dbReference type="STRING" id="246404.A0A507FQA7"/>
<sequence>MNIEPELAKQLLATGAMMLLMDAPVNLGFGIDLNEWQTGPRFKGLKLIPPGFHFVFYSSKSTVTGESGIRTGFFKFFEPKEIHVVQWDAANEDIMDEKDLDKDQVQRLRFNIMEFEPNLGAYPLMPHPQQPVPTFQKWLRLTQMITKPLIHRMLPTDMKVSSLVSVSRFSDLDARIVSESEGAATAGDVNPGGPNDALLRMNIQFTPIDLKRSFPPNATPDQITKYWLDKSYLLTSALSKHYHGDYRLLLGELQFSFVLFLVGQVYDGLEQWKCLVQMICASKEALKTYRATLFMDFLDVLHSQVTECPQDFFTDALSSSNFLRAAIVDLVANMRDPDSVDQLPNPKLEAKLAQFVKLVSDRFEWDVEEAVREKWAAEDEEEGEFAPVVVE</sequence>
<dbReference type="InterPro" id="IPR007946">
    <property type="entry name" value="AAR2"/>
</dbReference>
<dbReference type="EMBL" id="QEAP01000014">
    <property type="protein sequence ID" value="TPX77765.1"/>
    <property type="molecule type" value="Genomic_DNA"/>
</dbReference>
<name>A0A507FQA7_9FUNG</name>
<dbReference type="CDD" id="cd13777">
    <property type="entry name" value="Aar2_N"/>
    <property type="match status" value="1"/>
</dbReference>
<dbReference type="Gene3D" id="1.25.40.550">
    <property type="entry name" value="Aar2, C-terminal domain-like"/>
    <property type="match status" value="1"/>
</dbReference>
<feature type="domain" description="AAR2 C-terminal" evidence="2">
    <location>
        <begin position="205"/>
        <end position="367"/>
    </location>
</feature>
<dbReference type="PANTHER" id="PTHR12689:SF4">
    <property type="entry name" value="PROTEIN AAR2 HOMOLOG"/>
    <property type="match status" value="1"/>
</dbReference>
<dbReference type="OrthoDB" id="201752at2759"/>
<dbReference type="GO" id="GO:0000244">
    <property type="term" value="P:spliceosomal tri-snRNP complex assembly"/>
    <property type="evidence" value="ECO:0007669"/>
    <property type="project" value="TreeGrafter"/>
</dbReference>
<evidence type="ECO:0000313" key="5">
    <source>
        <dbReference type="Proteomes" id="UP000320333"/>
    </source>
</evidence>
<dbReference type="Gene3D" id="2.60.34.20">
    <property type="match status" value="1"/>
</dbReference>
<dbReference type="PANTHER" id="PTHR12689">
    <property type="entry name" value="A1 CISTRON SPLICING FACTOR AAR2-RELATED"/>
    <property type="match status" value="1"/>
</dbReference>
<dbReference type="Pfam" id="PF05282">
    <property type="entry name" value="AAR2"/>
    <property type="match status" value="1"/>
</dbReference>
<evidence type="ECO:0000256" key="1">
    <source>
        <dbReference type="ARBA" id="ARBA00006281"/>
    </source>
</evidence>
<dbReference type="Pfam" id="PF20981">
    <property type="entry name" value="AAR2_1st"/>
    <property type="match status" value="1"/>
</dbReference>
<dbReference type="FunFam" id="2.60.34.20:FF:000001">
    <property type="entry name" value="protein AAR2 homolog"/>
    <property type="match status" value="1"/>
</dbReference>
<keyword evidence="5" id="KW-1185">Reference proteome</keyword>
<comment type="caution">
    <text evidence="4">The sequence shown here is derived from an EMBL/GenBank/DDBJ whole genome shotgun (WGS) entry which is preliminary data.</text>
</comment>
<reference evidence="4 5" key="1">
    <citation type="journal article" date="2019" name="Sci. Rep.">
        <title>Comparative genomics of chytrid fungi reveal insights into the obligate biotrophic and pathogenic lifestyle of Synchytrium endobioticum.</title>
        <authorList>
            <person name="van de Vossenberg B.T.L.H."/>
            <person name="Warris S."/>
            <person name="Nguyen H.D.T."/>
            <person name="van Gent-Pelzer M.P.E."/>
            <person name="Joly D.L."/>
            <person name="van de Geest H.C."/>
            <person name="Bonants P.J.M."/>
            <person name="Smith D.S."/>
            <person name="Levesque C.A."/>
            <person name="van der Lee T.A.J."/>
        </authorList>
    </citation>
    <scope>NUCLEOTIDE SEQUENCE [LARGE SCALE GENOMIC DNA]</scope>
    <source>
        <strain evidence="4 5">CBS 675.73</strain>
    </source>
</reference>
<dbReference type="CDD" id="cd13778">
    <property type="entry name" value="Aar2_C"/>
    <property type="match status" value="1"/>
</dbReference>